<gene>
    <name evidence="22" type="ORF">ODALV1_LOCUS8093</name>
</gene>
<keyword evidence="15 20" id="KW-0472">Membrane</keyword>
<keyword evidence="16 20" id="KW-0594">Phospholipid biosynthesis</keyword>
<comment type="catalytic activity">
    <reaction evidence="20">
        <text>a 1,2-diacyl-sn-glycero-3-phosphate + CTP + H(+) = a CDP-1,2-diacyl-sn-glycerol + diphosphate</text>
        <dbReference type="Rhea" id="RHEA:16229"/>
        <dbReference type="ChEBI" id="CHEBI:15378"/>
        <dbReference type="ChEBI" id="CHEBI:33019"/>
        <dbReference type="ChEBI" id="CHEBI:37563"/>
        <dbReference type="ChEBI" id="CHEBI:58332"/>
        <dbReference type="ChEBI" id="CHEBI:58608"/>
        <dbReference type="EC" id="2.7.7.41"/>
    </reaction>
</comment>
<comment type="cofactor">
    <cofactor evidence="1 20">
        <name>Mg(2+)</name>
        <dbReference type="ChEBI" id="CHEBI:18420"/>
    </cofactor>
</comment>
<evidence type="ECO:0000256" key="5">
    <source>
        <dbReference type="ARBA" id="ARBA00005458"/>
    </source>
</evidence>
<evidence type="ECO:0000256" key="20">
    <source>
        <dbReference type="PIRNR" id="PIRNR028840"/>
    </source>
</evidence>
<evidence type="ECO:0000256" key="12">
    <source>
        <dbReference type="ARBA" id="ARBA00022842"/>
    </source>
</evidence>
<evidence type="ECO:0000256" key="3">
    <source>
        <dbReference type="ARBA" id="ARBA00005119"/>
    </source>
</evidence>
<comment type="subcellular location">
    <subcellularLocation>
        <location evidence="2 20">Mitochondrion inner membrane</location>
        <topology evidence="2 20">Peripheral membrane protein</topology>
        <orientation evidence="2 20">Matrix side</orientation>
    </subcellularLocation>
</comment>
<protein>
    <recommendedName>
        <fullName evidence="7 20">Phosphatidate cytidylyltransferase, mitochondrial</fullName>
        <ecNumber evidence="6 20">2.7.7.41</ecNumber>
    </recommendedName>
    <alternativeName>
        <fullName evidence="18 20">CDP-diacylglycerol synthase</fullName>
    </alternativeName>
    <alternativeName>
        <fullName evidence="19 20">Mitochondrial translocator assembly and maintenance protein 41 homolog</fullName>
    </alternativeName>
</protein>
<comment type="caution">
    <text evidence="22">The sequence shown here is derived from an EMBL/GenBank/DDBJ whole genome shotgun (WGS) entry which is preliminary data.</text>
</comment>
<dbReference type="Pfam" id="PF09139">
    <property type="entry name" value="Tam41_Mmp37"/>
    <property type="match status" value="1"/>
</dbReference>
<evidence type="ECO:0000256" key="14">
    <source>
        <dbReference type="ARBA" id="ARBA00023128"/>
    </source>
</evidence>
<evidence type="ECO:0000256" key="17">
    <source>
        <dbReference type="ARBA" id="ARBA00023264"/>
    </source>
</evidence>
<evidence type="ECO:0000256" key="4">
    <source>
        <dbReference type="ARBA" id="ARBA00005189"/>
    </source>
</evidence>
<keyword evidence="8 20" id="KW-0444">Lipid biosynthesis</keyword>
<evidence type="ECO:0000256" key="2">
    <source>
        <dbReference type="ARBA" id="ARBA00004443"/>
    </source>
</evidence>
<dbReference type="PIRSF" id="PIRSF028840">
    <property type="entry name" value="Mmp37"/>
    <property type="match status" value="1"/>
</dbReference>
<name>A0ABP1Q766_9HEXA</name>
<evidence type="ECO:0000256" key="21">
    <source>
        <dbReference type="SAM" id="MobiDB-lite"/>
    </source>
</evidence>
<evidence type="ECO:0000256" key="8">
    <source>
        <dbReference type="ARBA" id="ARBA00022516"/>
    </source>
</evidence>
<proteinExistence type="inferred from homology"/>
<organism evidence="22 23">
    <name type="scientific">Orchesella dallaii</name>
    <dbReference type="NCBI Taxonomy" id="48710"/>
    <lineage>
        <taxon>Eukaryota</taxon>
        <taxon>Metazoa</taxon>
        <taxon>Ecdysozoa</taxon>
        <taxon>Arthropoda</taxon>
        <taxon>Hexapoda</taxon>
        <taxon>Collembola</taxon>
        <taxon>Entomobryomorpha</taxon>
        <taxon>Entomobryoidea</taxon>
        <taxon>Orchesellidae</taxon>
        <taxon>Orchesellinae</taxon>
        <taxon>Orchesella</taxon>
    </lineage>
</organism>
<keyword evidence="17 20" id="KW-1208">Phospholipid metabolism</keyword>
<evidence type="ECO:0000256" key="13">
    <source>
        <dbReference type="ARBA" id="ARBA00023098"/>
    </source>
</evidence>
<dbReference type="PANTHER" id="PTHR13619">
    <property type="entry name" value="PHOSPHATIDATE CYTIDYLYLTRANSFERASE, MITOCHONDRIAL"/>
    <property type="match status" value="1"/>
</dbReference>
<evidence type="ECO:0000256" key="11">
    <source>
        <dbReference type="ARBA" id="ARBA00022792"/>
    </source>
</evidence>
<keyword evidence="12 20" id="KW-0460">Magnesium</keyword>
<evidence type="ECO:0000256" key="7">
    <source>
        <dbReference type="ARBA" id="ARBA00018337"/>
    </source>
</evidence>
<evidence type="ECO:0000256" key="1">
    <source>
        <dbReference type="ARBA" id="ARBA00001946"/>
    </source>
</evidence>
<evidence type="ECO:0000256" key="15">
    <source>
        <dbReference type="ARBA" id="ARBA00023136"/>
    </source>
</evidence>
<sequence>MAIVADLGVLKEILKHFPKRCNYAFAYGSAVFAQSQTHEQPKPGKMIDLVFVVNDPVEWHTENLSMNKSHYSKLRYFGAKTIASTQERMACGVYYNPYCKVGDLGTKVKYGVISTSTLEEDLRNWTHLYVAGRLQKPVLSLKQPSLGLEDAIRKNHQTALRAVLLQEGIQMTKRKLYEGICELSYLGDTRMLFAENPRKIANIVEPLIKEFDHIYAPLVNATGYAHFTEKGVVIQDISPAARFKLLMTLPVPLQISLAKQHCRDPRFYDIEDIMAELSYLPDLRLHIRAAISEIVRAASIRQTLQGVLTAGVFKSILYAKDKLKKGVEGRRKAPVPSLPSPPPSDTDDKQSNVSQTIKTEVIRDNISKAEKGKDLQLPPPK</sequence>
<evidence type="ECO:0000313" key="23">
    <source>
        <dbReference type="Proteomes" id="UP001642540"/>
    </source>
</evidence>
<evidence type="ECO:0000256" key="9">
    <source>
        <dbReference type="ARBA" id="ARBA00022679"/>
    </source>
</evidence>
<keyword evidence="13 20" id="KW-0443">Lipid metabolism</keyword>
<keyword evidence="10 20" id="KW-0548">Nucleotidyltransferase</keyword>
<keyword evidence="23" id="KW-1185">Reference proteome</keyword>
<comment type="pathway">
    <text evidence="3 20">Phospholipid metabolism; CDP-diacylglycerol biosynthesis; CDP-diacylglycerol from sn-glycerol 3-phosphate: step 3/3.</text>
</comment>
<keyword evidence="14 20" id="KW-0496">Mitochondrion</keyword>
<dbReference type="Proteomes" id="UP001642540">
    <property type="component" value="Unassembled WGS sequence"/>
</dbReference>
<evidence type="ECO:0000256" key="18">
    <source>
        <dbReference type="ARBA" id="ARBA00029893"/>
    </source>
</evidence>
<comment type="similarity">
    <text evidence="5 20">Belongs to the TAM41 family.</text>
</comment>
<dbReference type="PANTHER" id="PTHR13619:SF0">
    <property type="entry name" value="PHOSPHATIDATE CYTIDYLYLTRANSFERASE, MITOCHONDRIAL"/>
    <property type="match status" value="1"/>
</dbReference>
<evidence type="ECO:0000256" key="6">
    <source>
        <dbReference type="ARBA" id="ARBA00012487"/>
    </source>
</evidence>
<dbReference type="EMBL" id="CAXLJM020000025">
    <property type="protein sequence ID" value="CAL8092022.1"/>
    <property type="molecule type" value="Genomic_DNA"/>
</dbReference>
<comment type="function">
    <text evidence="20">Catalyzes the conversion of phosphatidic acid (PA) to CDP-diacylglycerol (CDP-DAG), an essential intermediate in the synthesis of phosphatidylglycerol, cardiolipin and phosphatidylinositol.</text>
</comment>
<feature type="region of interest" description="Disordered" evidence="21">
    <location>
        <begin position="328"/>
        <end position="381"/>
    </location>
</feature>
<evidence type="ECO:0000256" key="19">
    <source>
        <dbReference type="ARBA" id="ARBA00031502"/>
    </source>
</evidence>
<dbReference type="EC" id="2.7.7.41" evidence="6 20"/>
<keyword evidence="11 20" id="KW-0999">Mitochondrion inner membrane</keyword>
<keyword evidence="9 20" id="KW-0808">Transferase</keyword>
<evidence type="ECO:0000256" key="10">
    <source>
        <dbReference type="ARBA" id="ARBA00022695"/>
    </source>
</evidence>
<evidence type="ECO:0000256" key="16">
    <source>
        <dbReference type="ARBA" id="ARBA00023209"/>
    </source>
</evidence>
<reference evidence="22 23" key="1">
    <citation type="submission" date="2024-08" db="EMBL/GenBank/DDBJ databases">
        <authorList>
            <person name="Cucini C."/>
            <person name="Frati F."/>
        </authorList>
    </citation>
    <scope>NUCLEOTIDE SEQUENCE [LARGE SCALE GENOMIC DNA]</scope>
</reference>
<evidence type="ECO:0000313" key="22">
    <source>
        <dbReference type="EMBL" id="CAL8092022.1"/>
    </source>
</evidence>
<comment type="pathway">
    <text evidence="4">Lipid metabolism.</text>
</comment>
<feature type="compositionally biased region" description="Basic and acidic residues" evidence="21">
    <location>
        <begin position="360"/>
        <end position="374"/>
    </location>
</feature>
<dbReference type="InterPro" id="IPR015222">
    <property type="entry name" value="Tam41"/>
</dbReference>
<accession>A0ABP1Q766</accession>